<proteinExistence type="predicted"/>
<accession>A0A061QUG4</accession>
<protein>
    <submittedName>
        <fullName evidence="1">Uncharacterized protein</fullName>
    </submittedName>
</protein>
<dbReference type="EMBL" id="GBEZ01024968">
    <property type="protein sequence ID" value="JAC62074.1"/>
    <property type="molecule type" value="Transcribed_RNA"/>
</dbReference>
<reference evidence="1" key="1">
    <citation type="submission" date="2014-05" db="EMBL/GenBank/DDBJ databases">
        <title>The transcriptome of the halophilic microalga Tetraselmis sp. GSL018 isolated from the Great Salt Lake, Utah.</title>
        <authorList>
            <person name="Jinkerson R.E."/>
            <person name="D'Adamo S."/>
            <person name="Posewitz M.C."/>
        </authorList>
    </citation>
    <scope>NUCLEOTIDE SEQUENCE</scope>
    <source>
        <strain evidence="1">GSL018</strain>
    </source>
</reference>
<name>A0A061QUG4_9CHLO</name>
<evidence type="ECO:0000313" key="1">
    <source>
        <dbReference type="EMBL" id="JAC62074.1"/>
    </source>
</evidence>
<dbReference type="AlphaFoldDB" id="A0A061QUG4"/>
<sequence length="54" mass="6286">RTAEEVTGLVQVVFSYSEHFHMLFGSNRASDNWMRTVVSLLTYLVLELRGKCFF</sequence>
<feature type="non-terminal residue" evidence="1">
    <location>
        <position position="1"/>
    </location>
</feature>
<gene>
    <name evidence="1" type="ORF">TSPGSL018_24354</name>
</gene>
<organism evidence="1">
    <name type="scientific">Tetraselmis sp. GSL018</name>
    <dbReference type="NCBI Taxonomy" id="582737"/>
    <lineage>
        <taxon>Eukaryota</taxon>
        <taxon>Viridiplantae</taxon>
        <taxon>Chlorophyta</taxon>
        <taxon>core chlorophytes</taxon>
        <taxon>Chlorodendrophyceae</taxon>
        <taxon>Chlorodendrales</taxon>
        <taxon>Chlorodendraceae</taxon>
        <taxon>Tetraselmis</taxon>
    </lineage>
</organism>